<keyword evidence="15" id="KW-1185">Reference proteome</keyword>
<accession>A0A9P8LA12</accession>
<dbReference type="InterPro" id="IPR011989">
    <property type="entry name" value="ARM-like"/>
</dbReference>
<dbReference type="Gene3D" id="1.25.10.10">
    <property type="entry name" value="Leucine-rich Repeat Variant"/>
    <property type="match status" value="1"/>
</dbReference>
<evidence type="ECO:0000256" key="8">
    <source>
        <dbReference type="ARBA" id="ARBA00022884"/>
    </source>
</evidence>
<feature type="non-terminal residue" evidence="14">
    <location>
        <position position="1005"/>
    </location>
</feature>
<dbReference type="GO" id="GO:0005737">
    <property type="term" value="C:cytoplasm"/>
    <property type="evidence" value="ECO:0007669"/>
    <property type="project" value="UniProtKB-SubCell"/>
</dbReference>
<keyword evidence="7" id="KW-0819">tRNA processing</keyword>
<dbReference type="Pfam" id="PF08389">
    <property type="entry name" value="Xpo1"/>
    <property type="match status" value="1"/>
</dbReference>
<comment type="function">
    <text evidence="10">tRNA nucleus export receptor which facilitates tRNA translocation across the nuclear pore complex. Involved in pre-tRNA splicing, probably by affecting the interaction of pre-tRNA with splicing endonuclease.</text>
</comment>
<evidence type="ECO:0000256" key="5">
    <source>
        <dbReference type="ARBA" id="ARBA00022490"/>
    </source>
</evidence>
<dbReference type="GO" id="GO:0016363">
    <property type="term" value="C:nuclear matrix"/>
    <property type="evidence" value="ECO:0007669"/>
    <property type="project" value="TreeGrafter"/>
</dbReference>
<dbReference type="GO" id="GO:0008033">
    <property type="term" value="P:tRNA processing"/>
    <property type="evidence" value="ECO:0007669"/>
    <property type="project" value="UniProtKB-KW"/>
</dbReference>
<evidence type="ECO:0000259" key="12">
    <source>
        <dbReference type="Pfam" id="PF08389"/>
    </source>
</evidence>
<name>A0A9P8LA12_9PEZI</name>
<dbReference type="GO" id="GO:0005643">
    <property type="term" value="C:nuclear pore"/>
    <property type="evidence" value="ECO:0007669"/>
    <property type="project" value="TreeGrafter"/>
</dbReference>
<dbReference type="PANTHER" id="PTHR15952:SF11">
    <property type="entry name" value="EXPORTIN-T"/>
    <property type="match status" value="1"/>
</dbReference>
<dbReference type="AlphaFoldDB" id="A0A9P8LA12"/>
<evidence type="ECO:0000256" key="9">
    <source>
        <dbReference type="ARBA" id="ARBA00023242"/>
    </source>
</evidence>
<dbReference type="FunFam" id="1.25.10.10:FF:000355">
    <property type="entry name" value="Exportin-T"/>
    <property type="match status" value="1"/>
</dbReference>
<keyword evidence="6 11" id="KW-0820">tRNA-binding</keyword>
<reference evidence="14" key="1">
    <citation type="submission" date="2021-03" db="EMBL/GenBank/DDBJ databases">
        <title>Comparative genomics and phylogenomic investigation of the class Geoglossomycetes provide insights into ecological specialization and systematics.</title>
        <authorList>
            <person name="Melie T."/>
            <person name="Pirro S."/>
            <person name="Miller A.N."/>
            <person name="Quandt A."/>
        </authorList>
    </citation>
    <scope>NUCLEOTIDE SEQUENCE</scope>
    <source>
        <strain evidence="14">CAQ_001_2017</strain>
    </source>
</reference>
<sequence>MDEQVEKAVQIAWNPASGRDLTAQAFDFLNQLRSDPSSWQVCLALFTAIPKRTDVVRHFALDMVSNSIQNEQLDVQSLGYVKSSLMDYIRRVYGGFGGEGEVDSANIQNKLTQTVTYLFVSLYAVGWESFFDDFLSLVSVTGGSGENVAGGGNIAGAALYLRTLSSVHDEIADVLVPRSQAQQKRNMQLKDLVRERDVRKVVSSWQEILTQWRENDAVVEMCLRVVGRWAGWIDISVVVNDVLLNLLFQLVGRTGVGGAADKVRDAAIDTLTEIAGKKMKPADKIELILFLNLGNVVAQLVASPPLHELRSTSGYDTDLAEAVGKLVNNVVSDTVKALDSETTDEQTHQRADELLQVFLPYLLRFFSDEYDEICSTAIPALTEILTFFRKEVKAKGSLAQRYASILSPMLNAIVAKMKYDETSSWGDEDDKTDEAEFQELRKRLQNLQQAVAAVDEPLYIDVIGNIVANTFGDFSQQNPRLDWRDLDLALHEMFLFGELAAKAGGLYNKGQPTGPAAATLIVMMHKMVDSGIASFSHPAIQLQYMEICVRYVSFFESQPQYIPQVLETFVRFVHHNHIRVRTRSWYLFHRFVKHLRAQLENVAQTVIEAISDLLLIKAEPPKERAGNEEDMSSDESDHSEESIFSSQLYLFEAVGCISSTSSIPVEKQVLYGRSIMNPLFADMEKHIDLAKAGDERAQLQIHHDIMALGTLARGFSDWSPGGASTIQAPPPPEAVSEEFERGAEATLVALESLRSSQNVRLATRSAFSRFVGVLGTRILPQLPRWIDGLLSQSSTKDEMVTFLRMLDQTVYGFKTEIYSILDSLLTPLLQRVFAGLAEKTTGTDDEIQLAELRREYLNFLLVILNNDLGSVLVSEVNQNIFTHLITTVEHFAQDISDLPTSKLAFGVLHKMSSTWGGPDVVPSSTIRQASAANKINASDATTAPALPGFDRFMIERFSPVGWQILSNPSLDIRDAQTRTVLWEVAALQKTIYAKTGGEFVEHLRG</sequence>
<comment type="subcellular location">
    <subcellularLocation>
        <location evidence="1 11">Cytoplasm</location>
    </subcellularLocation>
    <subcellularLocation>
        <location evidence="11">Nucleus</location>
    </subcellularLocation>
    <text evidence="11">Shuttles between the nucleus and the cytoplasm.</text>
</comment>
<dbReference type="PANTHER" id="PTHR15952">
    <property type="entry name" value="EXPORTIN-T/LOS1"/>
    <property type="match status" value="1"/>
</dbReference>
<dbReference type="InterPro" id="IPR013598">
    <property type="entry name" value="Exportin-1/Importin-b-like"/>
</dbReference>
<dbReference type="Proteomes" id="UP000750711">
    <property type="component" value="Unassembled WGS sequence"/>
</dbReference>
<keyword evidence="5 11" id="KW-0963">Cytoplasm</keyword>
<proteinExistence type="inferred from homology"/>
<evidence type="ECO:0000256" key="10">
    <source>
        <dbReference type="ARBA" id="ARBA00025147"/>
    </source>
</evidence>
<gene>
    <name evidence="14" type="ORF">GP486_005038</name>
</gene>
<keyword evidence="4 11" id="KW-0813">Transport</keyword>
<evidence type="ECO:0000259" key="13">
    <source>
        <dbReference type="Pfam" id="PF19282"/>
    </source>
</evidence>
<dbReference type="Pfam" id="PF19282">
    <property type="entry name" value="Exportin-T"/>
    <property type="match status" value="1"/>
</dbReference>
<keyword evidence="8 11" id="KW-0694">RNA-binding</keyword>
<dbReference type="InterPro" id="IPR040017">
    <property type="entry name" value="XPOT"/>
</dbReference>
<keyword evidence="9 11" id="KW-0539">Nucleus</keyword>
<dbReference type="GO" id="GO:0071528">
    <property type="term" value="P:tRNA re-export from nucleus"/>
    <property type="evidence" value="ECO:0007669"/>
    <property type="project" value="UniProtKB-UniRule"/>
</dbReference>
<dbReference type="EMBL" id="JAGHQM010000888">
    <property type="protein sequence ID" value="KAH0557174.1"/>
    <property type="molecule type" value="Genomic_DNA"/>
</dbReference>
<evidence type="ECO:0000313" key="15">
    <source>
        <dbReference type="Proteomes" id="UP000750711"/>
    </source>
</evidence>
<evidence type="ECO:0000256" key="2">
    <source>
        <dbReference type="ARBA" id="ARBA00009466"/>
    </source>
</evidence>
<evidence type="ECO:0000256" key="3">
    <source>
        <dbReference type="ARBA" id="ARBA00018928"/>
    </source>
</evidence>
<protein>
    <recommendedName>
        <fullName evidence="3 11">Exportin-T</fullName>
    </recommendedName>
    <alternativeName>
        <fullName evidence="11">Exportin(tRNA)</fullName>
    </alternativeName>
    <alternativeName>
        <fullName evidence="11">tRNA exportin</fullName>
    </alternativeName>
</protein>
<comment type="similarity">
    <text evidence="2 11">Belongs to the exportin family.</text>
</comment>
<dbReference type="GO" id="GO:0031267">
    <property type="term" value="F:small GTPase binding"/>
    <property type="evidence" value="ECO:0007669"/>
    <property type="project" value="InterPro"/>
</dbReference>
<evidence type="ECO:0000256" key="6">
    <source>
        <dbReference type="ARBA" id="ARBA00022555"/>
    </source>
</evidence>
<evidence type="ECO:0000256" key="7">
    <source>
        <dbReference type="ARBA" id="ARBA00022694"/>
    </source>
</evidence>
<evidence type="ECO:0000256" key="4">
    <source>
        <dbReference type="ARBA" id="ARBA00022448"/>
    </source>
</evidence>
<comment type="caution">
    <text evidence="14">The sequence shown here is derived from an EMBL/GenBank/DDBJ whole genome shotgun (WGS) entry which is preliminary data.</text>
</comment>
<dbReference type="InterPro" id="IPR045546">
    <property type="entry name" value="Exportin-T_C"/>
</dbReference>
<organism evidence="14 15">
    <name type="scientific">Trichoglossum hirsutum</name>
    <dbReference type="NCBI Taxonomy" id="265104"/>
    <lineage>
        <taxon>Eukaryota</taxon>
        <taxon>Fungi</taxon>
        <taxon>Dikarya</taxon>
        <taxon>Ascomycota</taxon>
        <taxon>Pezizomycotina</taxon>
        <taxon>Geoglossomycetes</taxon>
        <taxon>Geoglossales</taxon>
        <taxon>Geoglossaceae</taxon>
        <taxon>Trichoglossum</taxon>
    </lineage>
</organism>
<evidence type="ECO:0000256" key="1">
    <source>
        <dbReference type="ARBA" id="ARBA00004496"/>
    </source>
</evidence>
<evidence type="ECO:0000256" key="11">
    <source>
        <dbReference type="RuleBase" id="RU366037"/>
    </source>
</evidence>
<dbReference type="GO" id="GO:0000049">
    <property type="term" value="F:tRNA binding"/>
    <property type="evidence" value="ECO:0007669"/>
    <property type="project" value="UniProtKB-UniRule"/>
</dbReference>
<dbReference type="InterPro" id="IPR016024">
    <property type="entry name" value="ARM-type_fold"/>
</dbReference>
<feature type="domain" description="Exportin-T C-terminal" evidence="13">
    <location>
        <begin position="346"/>
        <end position="1004"/>
    </location>
</feature>
<evidence type="ECO:0000313" key="14">
    <source>
        <dbReference type="EMBL" id="KAH0557174.1"/>
    </source>
</evidence>
<dbReference type="SUPFAM" id="SSF48371">
    <property type="entry name" value="ARM repeat"/>
    <property type="match status" value="1"/>
</dbReference>
<feature type="domain" description="Exportin-1/Importin-beta-like" evidence="12">
    <location>
        <begin position="106"/>
        <end position="271"/>
    </location>
</feature>